<dbReference type="Proteomes" id="UP000467841">
    <property type="component" value="Unassembled WGS sequence"/>
</dbReference>
<dbReference type="AlphaFoldDB" id="A0A6D2KJC0"/>
<keyword evidence="3" id="KW-1185">Reference proteome</keyword>
<reference evidence="2" key="1">
    <citation type="submission" date="2020-01" db="EMBL/GenBank/DDBJ databases">
        <authorList>
            <person name="Mishra B."/>
        </authorList>
    </citation>
    <scope>NUCLEOTIDE SEQUENCE [LARGE SCALE GENOMIC DNA]</scope>
</reference>
<evidence type="ECO:0000313" key="2">
    <source>
        <dbReference type="EMBL" id="CAA7052022.1"/>
    </source>
</evidence>
<protein>
    <submittedName>
        <fullName evidence="2">Uncharacterized protein</fullName>
    </submittedName>
</protein>
<organism evidence="2 3">
    <name type="scientific">Microthlaspi erraticum</name>
    <dbReference type="NCBI Taxonomy" id="1685480"/>
    <lineage>
        <taxon>Eukaryota</taxon>
        <taxon>Viridiplantae</taxon>
        <taxon>Streptophyta</taxon>
        <taxon>Embryophyta</taxon>
        <taxon>Tracheophyta</taxon>
        <taxon>Spermatophyta</taxon>
        <taxon>Magnoliopsida</taxon>
        <taxon>eudicotyledons</taxon>
        <taxon>Gunneridae</taxon>
        <taxon>Pentapetalae</taxon>
        <taxon>rosids</taxon>
        <taxon>malvids</taxon>
        <taxon>Brassicales</taxon>
        <taxon>Brassicaceae</taxon>
        <taxon>Coluteocarpeae</taxon>
        <taxon>Microthlaspi</taxon>
    </lineage>
</organism>
<feature type="compositionally biased region" description="Polar residues" evidence="1">
    <location>
        <begin position="9"/>
        <end position="23"/>
    </location>
</feature>
<evidence type="ECO:0000313" key="3">
    <source>
        <dbReference type="Proteomes" id="UP000467841"/>
    </source>
</evidence>
<gene>
    <name evidence="2" type="ORF">MERR_LOCUS39257</name>
</gene>
<accession>A0A6D2KJC0</accession>
<dbReference type="EMBL" id="CACVBM020001496">
    <property type="protein sequence ID" value="CAA7052022.1"/>
    <property type="molecule type" value="Genomic_DNA"/>
</dbReference>
<evidence type="ECO:0000256" key="1">
    <source>
        <dbReference type="SAM" id="MobiDB-lite"/>
    </source>
</evidence>
<comment type="caution">
    <text evidence="2">The sequence shown here is derived from an EMBL/GenBank/DDBJ whole genome shotgun (WGS) entry which is preliminary data.</text>
</comment>
<name>A0A6D2KJC0_9BRAS</name>
<sequence>MGPKAYRQGVSSNPASRTPIPTKSPCQTIEVREVESVHKRYPLLVAAGFLTTCSSTGLPIQLPINSSDITQLQIVFEYGLVTEVELEAKEVEVEETQYPSERLFCPFDDERILSDQ</sequence>
<proteinExistence type="predicted"/>
<feature type="region of interest" description="Disordered" evidence="1">
    <location>
        <begin position="1"/>
        <end position="23"/>
    </location>
</feature>